<keyword evidence="1" id="KW-0378">Hydrolase</keyword>
<evidence type="ECO:0000313" key="2">
    <source>
        <dbReference type="Proteomes" id="UP000250235"/>
    </source>
</evidence>
<evidence type="ECO:0000313" key="1">
    <source>
        <dbReference type="EMBL" id="KZV16762.1"/>
    </source>
</evidence>
<dbReference type="AlphaFoldDB" id="A0A2Z7ACW3"/>
<sequence length="121" mass="13383">MSHRSPLSQLVHVIPLASNLLSINGVASQSRSDVSHKYKPAFTDTRNAVALPSGLDNPEPCTCLKKQGDVQAGTVKGRPSWNSEEHLSWNGEGTPKLVQHRMLYKFCRNPERRKHQDGSPA</sequence>
<dbReference type="Proteomes" id="UP000250235">
    <property type="component" value="Unassembled WGS sequence"/>
</dbReference>
<accession>A0A2Z7ACW3</accession>
<gene>
    <name evidence="1" type="ORF">F511_41535</name>
</gene>
<keyword evidence="2" id="KW-1185">Reference proteome</keyword>
<proteinExistence type="predicted"/>
<organism evidence="1 2">
    <name type="scientific">Dorcoceras hygrometricum</name>
    <dbReference type="NCBI Taxonomy" id="472368"/>
    <lineage>
        <taxon>Eukaryota</taxon>
        <taxon>Viridiplantae</taxon>
        <taxon>Streptophyta</taxon>
        <taxon>Embryophyta</taxon>
        <taxon>Tracheophyta</taxon>
        <taxon>Spermatophyta</taxon>
        <taxon>Magnoliopsida</taxon>
        <taxon>eudicotyledons</taxon>
        <taxon>Gunneridae</taxon>
        <taxon>Pentapetalae</taxon>
        <taxon>asterids</taxon>
        <taxon>lamiids</taxon>
        <taxon>Lamiales</taxon>
        <taxon>Gesneriaceae</taxon>
        <taxon>Didymocarpoideae</taxon>
        <taxon>Trichosporeae</taxon>
        <taxon>Loxocarpinae</taxon>
        <taxon>Dorcoceras</taxon>
    </lineage>
</organism>
<dbReference type="EMBL" id="KV018593">
    <property type="protein sequence ID" value="KZV16762.1"/>
    <property type="molecule type" value="Genomic_DNA"/>
</dbReference>
<name>A0A2Z7ACW3_9LAMI</name>
<reference evidence="1 2" key="1">
    <citation type="journal article" date="2015" name="Proc. Natl. Acad. Sci. U.S.A.">
        <title>The resurrection genome of Boea hygrometrica: A blueprint for survival of dehydration.</title>
        <authorList>
            <person name="Xiao L."/>
            <person name="Yang G."/>
            <person name="Zhang L."/>
            <person name="Yang X."/>
            <person name="Zhao S."/>
            <person name="Ji Z."/>
            <person name="Zhou Q."/>
            <person name="Hu M."/>
            <person name="Wang Y."/>
            <person name="Chen M."/>
            <person name="Xu Y."/>
            <person name="Jin H."/>
            <person name="Xiao X."/>
            <person name="Hu G."/>
            <person name="Bao F."/>
            <person name="Hu Y."/>
            <person name="Wan P."/>
            <person name="Li L."/>
            <person name="Deng X."/>
            <person name="Kuang T."/>
            <person name="Xiang C."/>
            <person name="Zhu J.K."/>
            <person name="Oliver M.J."/>
            <person name="He Y."/>
        </authorList>
    </citation>
    <scope>NUCLEOTIDE SEQUENCE [LARGE SCALE GENOMIC DNA]</scope>
    <source>
        <strain evidence="2">cv. XS01</strain>
    </source>
</reference>
<protein>
    <submittedName>
        <fullName evidence="1">Putative xyloglucan endotransglucosylase/hydrolase protein 26</fullName>
    </submittedName>
</protein>
<dbReference type="GO" id="GO:0016787">
    <property type="term" value="F:hydrolase activity"/>
    <property type="evidence" value="ECO:0007669"/>
    <property type="project" value="UniProtKB-KW"/>
</dbReference>